<dbReference type="Proteomes" id="UP001362899">
    <property type="component" value="Unassembled WGS sequence"/>
</dbReference>
<comment type="caution">
    <text evidence="1">The sequence shown here is derived from an EMBL/GenBank/DDBJ whole genome shotgun (WGS) entry which is preliminary data.</text>
</comment>
<proteinExistence type="predicted"/>
<organism evidence="1 2">
    <name type="scientific">Starmerella bacillaris</name>
    <name type="common">Yeast</name>
    <name type="synonym">Candida zemplinina</name>
    <dbReference type="NCBI Taxonomy" id="1247836"/>
    <lineage>
        <taxon>Eukaryota</taxon>
        <taxon>Fungi</taxon>
        <taxon>Dikarya</taxon>
        <taxon>Ascomycota</taxon>
        <taxon>Saccharomycotina</taxon>
        <taxon>Dipodascomycetes</taxon>
        <taxon>Dipodascales</taxon>
        <taxon>Trichomonascaceae</taxon>
        <taxon>Starmerella</taxon>
    </lineage>
</organism>
<evidence type="ECO:0000313" key="1">
    <source>
        <dbReference type="EMBL" id="GMM50904.1"/>
    </source>
</evidence>
<name>A0AAV5RH37_STABA</name>
<sequence length="345" mass="39194">MLFFFKHTEYMTKKNLSDIFTAFEFQIVKAVESPELLDTAMERLYSLPVVKNHDVLGMIMNIYLEAINVSSLHHTFELENIVRDDVWQQAMKYEAIHMNEHAMKLDFLITVVNIQPLLIQDQPIPFYNVISSNVKLMHGADTLVFYMLTAGKLTASLSNIVLKKYKVDFGIMGSVLPKYVKTLPLSCQIKDDWGEYSAEEQSMLVKAIVQTTDAFFKIDLGKVIPGKLPELVMSYMCNVEMLKRGNRDKLAPLRKRNYARNFNRILQGSPSDIVVSAILACMVQLQADPGLNNEFLAAKTMSELEKLKFFPEYSITSIASLTEYLKNEIVNGGENVDSFDRVAAS</sequence>
<gene>
    <name evidence="1" type="ORF">DASB73_018620</name>
</gene>
<reference evidence="1 2" key="1">
    <citation type="journal article" date="2023" name="Elife">
        <title>Identification of key yeast species and microbe-microbe interactions impacting larval growth of Drosophila in the wild.</title>
        <authorList>
            <person name="Mure A."/>
            <person name="Sugiura Y."/>
            <person name="Maeda R."/>
            <person name="Honda K."/>
            <person name="Sakurai N."/>
            <person name="Takahashi Y."/>
            <person name="Watada M."/>
            <person name="Katoh T."/>
            <person name="Gotoh A."/>
            <person name="Gotoh Y."/>
            <person name="Taniguchi I."/>
            <person name="Nakamura K."/>
            <person name="Hayashi T."/>
            <person name="Katayama T."/>
            <person name="Uemura T."/>
            <person name="Hattori Y."/>
        </authorList>
    </citation>
    <scope>NUCLEOTIDE SEQUENCE [LARGE SCALE GENOMIC DNA]</scope>
    <source>
        <strain evidence="1 2">SB-73</strain>
    </source>
</reference>
<dbReference type="EMBL" id="BTGC01000003">
    <property type="protein sequence ID" value="GMM50904.1"/>
    <property type="molecule type" value="Genomic_DNA"/>
</dbReference>
<protein>
    <submittedName>
        <fullName evidence="1">Uncharacterized protein</fullName>
    </submittedName>
</protein>
<keyword evidence="2" id="KW-1185">Reference proteome</keyword>
<accession>A0AAV5RH37</accession>
<evidence type="ECO:0000313" key="2">
    <source>
        <dbReference type="Proteomes" id="UP001362899"/>
    </source>
</evidence>
<dbReference type="AlphaFoldDB" id="A0AAV5RH37"/>